<reference evidence="2" key="1">
    <citation type="submission" date="2016-05" db="EMBL/GenBank/DDBJ databases">
        <title>Paenibacillus oryzae. sp. nov., isolated from the rice root.</title>
        <authorList>
            <person name="Zhang J."/>
            <person name="Zhang X."/>
        </authorList>
    </citation>
    <scope>NUCLEOTIDE SEQUENCE [LARGE SCALE GENOMIC DNA]</scope>
    <source>
        <strain evidence="2">KCTC13222</strain>
    </source>
</reference>
<accession>A0A1C0ZWS1</accession>
<organism evidence="1 2">
    <name type="scientific">Paenibacillus pectinilyticus</name>
    <dbReference type="NCBI Taxonomy" id="512399"/>
    <lineage>
        <taxon>Bacteria</taxon>
        <taxon>Bacillati</taxon>
        <taxon>Bacillota</taxon>
        <taxon>Bacilli</taxon>
        <taxon>Bacillales</taxon>
        <taxon>Paenibacillaceae</taxon>
        <taxon>Paenibacillus</taxon>
    </lineage>
</organism>
<gene>
    <name evidence="1" type="ORF">A8709_32630</name>
</gene>
<dbReference type="NCBIfam" id="TIGR00022">
    <property type="entry name" value="YhcH/YjgK/YiaL family protein"/>
    <property type="match status" value="1"/>
</dbReference>
<dbReference type="OrthoDB" id="9792756at2"/>
<evidence type="ECO:0000313" key="2">
    <source>
        <dbReference type="Proteomes" id="UP000093309"/>
    </source>
</evidence>
<dbReference type="Pfam" id="PF04074">
    <property type="entry name" value="DUF386"/>
    <property type="match status" value="1"/>
</dbReference>
<dbReference type="Proteomes" id="UP000093309">
    <property type="component" value="Unassembled WGS sequence"/>
</dbReference>
<name>A0A1C0ZWS1_9BACL</name>
<dbReference type="Gene3D" id="2.60.120.370">
    <property type="entry name" value="YhcH/YjgK/YiaL"/>
    <property type="match status" value="1"/>
</dbReference>
<dbReference type="InterPro" id="IPR004375">
    <property type="entry name" value="NanQ/TabA/YiaL"/>
</dbReference>
<protein>
    <recommendedName>
        <fullName evidence="3">YhcH/YjgK/YiaL family protein</fullName>
    </recommendedName>
</protein>
<dbReference type="AlphaFoldDB" id="A0A1C0ZWS1"/>
<dbReference type="STRING" id="512399.A8709_32630"/>
<sequence>MILDSVKHWDANRNQYGDVIRNAIDFTLGLNVDRMDGRIDIVDQKMFVFRAEGKTEVWGNRLGECHAKHADIHIILEGAEGFGYAPASEEHHQVEDMLVEKDYALFDEIANEQRFILESGMFTVFWPGEVHRSGCSHTGEGNYVKLVVKIHESLFIPSEGMDA</sequence>
<dbReference type="RefSeq" id="WP_065856977.1">
    <property type="nucleotide sequence ID" value="NZ_LYPC01000027.1"/>
</dbReference>
<dbReference type="PANTHER" id="PTHR34986">
    <property type="entry name" value="EVOLVED BETA-GALACTOSIDASE SUBUNIT BETA"/>
    <property type="match status" value="1"/>
</dbReference>
<dbReference type="InterPro" id="IPR037012">
    <property type="entry name" value="NanQ/TabA/YiaL_sf"/>
</dbReference>
<proteinExistence type="predicted"/>
<evidence type="ECO:0008006" key="3">
    <source>
        <dbReference type="Google" id="ProtNLM"/>
    </source>
</evidence>
<dbReference type="SUPFAM" id="SSF51197">
    <property type="entry name" value="Clavaminate synthase-like"/>
    <property type="match status" value="1"/>
</dbReference>
<keyword evidence="2" id="KW-1185">Reference proteome</keyword>
<dbReference type="GO" id="GO:0005829">
    <property type="term" value="C:cytosol"/>
    <property type="evidence" value="ECO:0007669"/>
    <property type="project" value="TreeGrafter"/>
</dbReference>
<dbReference type="PANTHER" id="PTHR34986:SF1">
    <property type="entry name" value="PROTEIN YIAL"/>
    <property type="match status" value="1"/>
</dbReference>
<dbReference type="EMBL" id="LYPC01000027">
    <property type="protein sequence ID" value="OCT12564.1"/>
    <property type="molecule type" value="Genomic_DNA"/>
</dbReference>
<evidence type="ECO:0000313" key="1">
    <source>
        <dbReference type="EMBL" id="OCT12564.1"/>
    </source>
</evidence>
<comment type="caution">
    <text evidence="1">The sequence shown here is derived from an EMBL/GenBank/DDBJ whole genome shotgun (WGS) entry which is preliminary data.</text>
</comment>